<gene>
    <name evidence="2" type="ORF">PBRA_009444</name>
</gene>
<evidence type="ECO:0000256" key="1">
    <source>
        <dbReference type="SAM" id="MobiDB-lite"/>
    </source>
</evidence>
<protein>
    <submittedName>
        <fullName evidence="2">Uncharacterized protein</fullName>
    </submittedName>
</protein>
<organism evidence="2 3">
    <name type="scientific">Plasmodiophora brassicae</name>
    <name type="common">Clubroot disease agent</name>
    <dbReference type="NCBI Taxonomy" id="37360"/>
    <lineage>
        <taxon>Eukaryota</taxon>
        <taxon>Sar</taxon>
        <taxon>Rhizaria</taxon>
        <taxon>Endomyxa</taxon>
        <taxon>Phytomyxea</taxon>
        <taxon>Plasmodiophorida</taxon>
        <taxon>Plasmodiophoridae</taxon>
        <taxon>Plasmodiophora</taxon>
    </lineage>
</organism>
<dbReference type="AlphaFoldDB" id="A0A0G4J857"/>
<dbReference type="Proteomes" id="UP000039324">
    <property type="component" value="Unassembled WGS sequence"/>
</dbReference>
<reference evidence="2 3" key="1">
    <citation type="submission" date="2015-02" db="EMBL/GenBank/DDBJ databases">
        <authorList>
            <person name="Chooi Y.-H."/>
        </authorList>
    </citation>
    <scope>NUCLEOTIDE SEQUENCE [LARGE SCALE GENOMIC DNA]</scope>
    <source>
        <strain evidence="2">E3</strain>
    </source>
</reference>
<evidence type="ECO:0000313" key="2">
    <source>
        <dbReference type="EMBL" id="CEP03559.1"/>
    </source>
</evidence>
<keyword evidence="3" id="KW-1185">Reference proteome</keyword>
<evidence type="ECO:0000313" key="3">
    <source>
        <dbReference type="Proteomes" id="UP000039324"/>
    </source>
</evidence>
<feature type="region of interest" description="Disordered" evidence="1">
    <location>
        <begin position="78"/>
        <end position="103"/>
    </location>
</feature>
<dbReference type="EMBL" id="CDSF01000148">
    <property type="protein sequence ID" value="CEP03559.1"/>
    <property type="molecule type" value="Genomic_DNA"/>
</dbReference>
<accession>A0A0G4J857</accession>
<proteinExistence type="predicted"/>
<name>A0A0G4J857_PLABS</name>
<feature type="non-terminal residue" evidence="2">
    <location>
        <position position="1"/>
    </location>
</feature>
<sequence>VLVARRLAPVSGGVVERQEGGCRPSALRRQTPHYNAVRQAMQASLNGRKRPGPAARSSSPTVSGYALNLFAHPPWLRSGTRSSLRRHPPSVGQRTRRENAHGTGYVLHGPVSLRRSPFLEHHVPLRFTYVVDPVVVVVHQLRPERVALVTTALLADRCDLVRQATRRAAWADVVTITILVHTLARVQRTSSKEAWRRCRSLCTRSRADPPSWHARDASC</sequence>